<reference evidence="13 14" key="1">
    <citation type="submission" date="2016-12" db="EMBL/GenBank/DDBJ databases">
        <title>Isolation and genomic insights into novel planktonic Zetaproteobacteria from stratified waters of the Chesapeake Bay.</title>
        <authorList>
            <person name="McAllister S.M."/>
            <person name="Kato S."/>
            <person name="Chan C.S."/>
            <person name="Chiu B.K."/>
            <person name="Field E.K."/>
        </authorList>
    </citation>
    <scope>NUCLEOTIDE SEQUENCE [LARGE SCALE GENOMIC DNA]</scope>
    <source>
        <strain evidence="13 14">CP-5</strain>
    </source>
</reference>
<dbReference type="PANTHER" id="PTHR43445">
    <property type="entry name" value="UDP-N-ACETYLMURAMATE--L-ALANINE LIGASE-RELATED"/>
    <property type="match status" value="1"/>
</dbReference>
<dbReference type="Pfam" id="PF08245">
    <property type="entry name" value="Mur_ligase_M"/>
    <property type="match status" value="1"/>
</dbReference>
<evidence type="ECO:0000256" key="4">
    <source>
        <dbReference type="ARBA" id="ARBA00022840"/>
    </source>
</evidence>
<keyword evidence="3" id="KW-0547">Nucleotide-binding</keyword>
<evidence type="ECO:0000259" key="10">
    <source>
        <dbReference type="Pfam" id="PF01225"/>
    </source>
</evidence>
<keyword evidence="6" id="KW-0573">Peptidoglycan synthesis</keyword>
<dbReference type="Proteomes" id="UP000231701">
    <property type="component" value="Chromosome"/>
</dbReference>
<keyword evidence="2" id="KW-0132">Cell division</keyword>
<evidence type="ECO:0000256" key="2">
    <source>
        <dbReference type="ARBA" id="ARBA00022618"/>
    </source>
</evidence>
<dbReference type="Gene3D" id="3.90.190.20">
    <property type="entry name" value="Mur ligase, C-terminal domain"/>
    <property type="match status" value="1"/>
</dbReference>
<evidence type="ECO:0000256" key="5">
    <source>
        <dbReference type="ARBA" id="ARBA00022960"/>
    </source>
</evidence>
<dbReference type="RefSeq" id="WP_100276827.1">
    <property type="nucleotide sequence ID" value="NZ_CP018799.1"/>
</dbReference>
<evidence type="ECO:0000313" key="14">
    <source>
        <dbReference type="Proteomes" id="UP000231701"/>
    </source>
</evidence>
<dbReference type="PANTHER" id="PTHR43445:SF5">
    <property type="entry name" value="UDP-N-ACETYLMURAMATE--L-ALANYL-GAMMA-D-GLUTAMYL-MESO-2,6-DIAMINOHEPTANDIOATE LIGASE"/>
    <property type="match status" value="1"/>
</dbReference>
<dbReference type="InterPro" id="IPR000713">
    <property type="entry name" value="Mur_ligase_N"/>
</dbReference>
<feature type="signal peptide" evidence="9">
    <location>
        <begin position="1"/>
        <end position="17"/>
    </location>
</feature>
<evidence type="ECO:0000259" key="11">
    <source>
        <dbReference type="Pfam" id="PF02875"/>
    </source>
</evidence>
<dbReference type="Pfam" id="PF02875">
    <property type="entry name" value="Mur_ligase_C"/>
    <property type="match status" value="1"/>
</dbReference>
<name>A0A2K8KVM9_MARES</name>
<keyword evidence="14" id="KW-1185">Reference proteome</keyword>
<evidence type="ECO:0000259" key="12">
    <source>
        <dbReference type="Pfam" id="PF08245"/>
    </source>
</evidence>
<evidence type="ECO:0000256" key="8">
    <source>
        <dbReference type="ARBA" id="ARBA00023316"/>
    </source>
</evidence>
<dbReference type="InterPro" id="IPR036615">
    <property type="entry name" value="Mur_ligase_C_dom_sf"/>
</dbReference>
<dbReference type="Pfam" id="PF01225">
    <property type="entry name" value="Mur_ligase"/>
    <property type="match status" value="1"/>
</dbReference>
<keyword evidence="4" id="KW-0067">ATP-binding</keyword>
<dbReference type="InterPro" id="IPR013221">
    <property type="entry name" value="Mur_ligase_cen"/>
</dbReference>
<keyword evidence="8" id="KW-0961">Cell wall biogenesis/degradation</keyword>
<dbReference type="EMBL" id="CP018799">
    <property type="protein sequence ID" value="ATX78870.1"/>
    <property type="molecule type" value="Genomic_DNA"/>
</dbReference>
<evidence type="ECO:0000256" key="9">
    <source>
        <dbReference type="SAM" id="SignalP"/>
    </source>
</evidence>
<dbReference type="InterPro" id="IPR050061">
    <property type="entry name" value="MurCDEF_pg_biosynth"/>
</dbReference>
<evidence type="ECO:0000313" key="13">
    <source>
        <dbReference type="EMBL" id="ATX78870.1"/>
    </source>
</evidence>
<gene>
    <name evidence="13" type="ORF">Ga0123461_0431</name>
</gene>
<feature type="domain" description="Mur ligase central" evidence="12">
    <location>
        <begin position="110"/>
        <end position="297"/>
    </location>
</feature>
<keyword evidence="9" id="KW-0732">Signal</keyword>
<dbReference type="InterPro" id="IPR004101">
    <property type="entry name" value="Mur_ligase_C"/>
</dbReference>
<dbReference type="InterPro" id="IPR036565">
    <property type="entry name" value="Mur-like_cat_sf"/>
</dbReference>
<dbReference type="GO" id="GO:0016881">
    <property type="term" value="F:acid-amino acid ligase activity"/>
    <property type="evidence" value="ECO:0007669"/>
    <property type="project" value="InterPro"/>
</dbReference>
<proteinExistence type="predicted"/>
<feature type="domain" description="Mur ligase N-terminal catalytic" evidence="10">
    <location>
        <begin position="5"/>
        <end position="100"/>
    </location>
</feature>
<keyword evidence="7" id="KW-0131">Cell cycle</keyword>
<dbReference type="InterPro" id="IPR005757">
    <property type="entry name" value="Mpl"/>
</dbReference>
<dbReference type="SUPFAM" id="SSF53623">
    <property type="entry name" value="MurD-like peptide ligases, catalytic domain"/>
    <property type="match status" value="1"/>
</dbReference>
<dbReference type="SUPFAM" id="SSF53244">
    <property type="entry name" value="MurD-like peptide ligases, peptide-binding domain"/>
    <property type="match status" value="1"/>
</dbReference>
<evidence type="ECO:0000256" key="1">
    <source>
        <dbReference type="ARBA" id="ARBA00022598"/>
    </source>
</evidence>
<evidence type="ECO:0000256" key="6">
    <source>
        <dbReference type="ARBA" id="ARBA00022984"/>
    </source>
</evidence>
<dbReference type="Gene3D" id="3.40.1190.10">
    <property type="entry name" value="Mur-like, catalytic domain"/>
    <property type="match status" value="1"/>
</dbReference>
<dbReference type="GO" id="GO:0051301">
    <property type="term" value="P:cell division"/>
    <property type="evidence" value="ECO:0007669"/>
    <property type="project" value="UniProtKB-KW"/>
</dbReference>
<protein>
    <submittedName>
        <fullName evidence="13">UDP-N-acetylmuramate: L-alanyl-gamma-D-glutamyl-meso-diaminopimelate ligase</fullName>
        <ecNumber evidence="13">6.3.2.-</ecNumber>
    </submittedName>
</protein>
<dbReference type="KEGG" id="maes:Ga0123461_0431"/>
<dbReference type="Gene3D" id="3.40.50.720">
    <property type="entry name" value="NAD(P)-binding Rossmann-like Domain"/>
    <property type="match status" value="1"/>
</dbReference>
<dbReference type="GO" id="GO:0009252">
    <property type="term" value="P:peptidoglycan biosynthetic process"/>
    <property type="evidence" value="ECO:0007669"/>
    <property type="project" value="UniProtKB-KW"/>
</dbReference>
<sequence length="465" mass="49939">MTSRHIHILGVCGTAMAAIAALAKSGGYRVTGSDAGVYPPMSDYLAELGVDIAPFSAANLDPVPDLCVIGNAMGRGNVEVELILNRGLAYCSGPEFVGNHILPGRHAVVVAGTHGKTTTASIMAHVLEVAGKQPGFLIGGVPENFGGGARRGEGEPFVLEGDEYDTAFFDKRSKFLHYHARTLILNNLEYDHADIFPNLEAIKIQFHHLVRTVPACGTIIANADEEHVADVLERGCWTPVTTFARYPHPSAQWQWEPLSEDGALFRIYRNGKLWLESEWEMIGVHNAANACAVAAAASSMGVECADIARAFESFSGIRRRMTLVGEAGGVKVFDDFAHHPTAITNMVTAAKAAMRRGGSGGRLWVIVEPRSNTMRTKVHQDRLPLCFDAADFVVFAEPSERNLKQGEVLDATAICRAIGKHASMIATVEAIVSHVGKKAESGDHLLVLSNGGFEGIHGKLLKTLA</sequence>
<feature type="domain" description="Mur ligase C-terminal" evidence="11">
    <location>
        <begin position="319"/>
        <end position="451"/>
    </location>
</feature>
<keyword evidence="5" id="KW-0133">Cell shape</keyword>
<accession>A0A2K8KVM9</accession>
<dbReference type="NCBIfam" id="TIGR01081">
    <property type="entry name" value="mpl"/>
    <property type="match status" value="1"/>
</dbReference>
<dbReference type="SUPFAM" id="SSF51984">
    <property type="entry name" value="MurCD N-terminal domain"/>
    <property type="match status" value="1"/>
</dbReference>
<organism evidence="13 14">
    <name type="scientific">Mariprofundus aestuarium</name>
    <dbReference type="NCBI Taxonomy" id="1921086"/>
    <lineage>
        <taxon>Bacteria</taxon>
        <taxon>Pseudomonadati</taxon>
        <taxon>Pseudomonadota</taxon>
        <taxon>Candidatius Mariprofundia</taxon>
        <taxon>Mariprofundales</taxon>
        <taxon>Mariprofundaceae</taxon>
        <taxon>Mariprofundus</taxon>
    </lineage>
</organism>
<dbReference type="GO" id="GO:0005524">
    <property type="term" value="F:ATP binding"/>
    <property type="evidence" value="ECO:0007669"/>
    <property type="project" value="UniProtKB-KW"/>
</dbReference>
<keyword evidence="1 13" id="KW-0436">Ligase</keyword>
<dbReference type="GO" id="GO:0071555">
    <property type="term" value="P:cell wall organization"/>
    <property type="evidence" value="ECO:0007669"/>
    <property type="project" value="UniProtKB-KW"/>
</dbReference>
<dbReference type="GO" id="GO:0008360">
    <property type="term" value="P:regulation of cell shape"/>
    <property type="evidence" value="ECO:0007669"/>
    <property type="project" value="UniProtKB-KW"/>
</dbReference>
<dbReference type="OrthoDB" id="5287829at2"/>
<dbReference type="AlphaFoldDB" id="A0A2K8KVM9"/>
<evidence type="ECO:0000256" key="3">
    <source>
        <dbReference type="ARBA" id="ARBA00022741"/>
    </source>
</evidence>
<evidence type="ECO:0000256" key="7">
    <source>
        <dbReference type="ARBA" id="ARBA00023306"/>
    </source>
</evidence>
<feature type="chain" id="PRO_5014894523" evidence="9">
    <location>
        <begin position="18"/>
        <end position="465"/>
    </location>
</feature>
<dbReference type="EC" id="6.3.2.-" evidence="13"/>